<feature type="transmembrane region" description="Helical" evidence="2">
    <location>
        <begin position="57"/>
        <end position="77"/>
    </location>
</feature>
<evidence type="ECO:0000256" key="1">
    <source>
        <dbReference type="SAM" id="MobiDB-lite"/>
    </source>
</evidence>
<evidence type="ECO:0000256" key="2">
    <source>
        <dbReference type="SAM" id="Phobius"/>
    </source>
</evidence>
<dbReference type="RefSeq" id="WP_040345563.1">
    <property type="nucleotide sequence ID" value="NZ_CP194748.1"/>
</dbReference>
<feature type="region of interest" description="Disordered" evidence="1">
    <location>
        <begin position="84"/>
        <end position="119"/>
    </location>
</feature>
<feature type="transmembrane region" description="Helical" evidence="2">
    <location>
        <begin position="6"/>
        <end position="25"/>
    </location>
</feature>
<organism evidence="3 4">
    <name type="scientific">Brevundimonas diminuta</name>
    <name type="common">Pseudomonas diminuta</name>
    <dbReference type="NCBI Taxonomy" id="293"/>
    <lineage>
        <taxon>Bacteria</taxon>
        <taxon>Pseudomonadati</taxon>
        <taxon>Pseudomonadota</taxon>
        <taxon>Alphaproteobacteria</taxon>
        <taxon>Caulobacterales</taxon>
        <taxon>Caulobacteraceae</taxon>
        <taxon>Brevundimonas</taxon>
    </lineage>
</organism>
<proteinExistence type="predicted"/>
<protein>
    <submittedName>
        <fullName evidence="3">Uncharacterized protein</fullName>
    </submittedName>
</protein>
<evidence type="ECO:0000313" key="4">
    <source>
        <dbReference type="Proteomes" id="UP000250358"/>
    </source>
</evidence>
<name>A0A246KQ84_BREDI</name>
<keyword evidence="2" id="KW-1133">Transmembrane helix</keyword>
<accession>A0A246KQ84</accession>
<sequence>MDSVYASFNGLVGAGVVLYLGIVLFNATGLPLYITYGAALPLVALACVLLAPRGRTMLILSLPFAVLWIAGTLFLYVTRHDMNRSPHNHPSSAASAQQAAEPVERRVAPPGRSGPVSVN</sequence>
<keyword evidence="2" id="KW-0812">Transmembrane</keyword>
<dbReference type="Proteomes" id="UP000250358">
    <property type="component" value="Unassembled WGS sequence"/>
</dbReference>
<keyword evidence="2" id="KW-0472">Membrane</keyword>
<dbReference type="EMBL" id="UAQM01000030">
    <property type="protein sequence ID" value="SPU46168.1"/>
    <property type="molecule type" value="Genomic_DNA"/>
</dbReference>
<feature type="transmembrane region" description="Helical" evidence="2">
    <location>
        <begin position="32"/>
        <end position="51"/>
    </location>
</feature>
<gene>
    <name evidence="3" type="ORF">NCTC11165_02496</name>
</gene>
<reference evidence="3 4" key="1">
    <citation type="submission" date="2018-06" db="EMBL/GenBank/DDBJ databases">
        <authorList>
            <consortium name="Pathogen Informatics"/>
            <person name="Doyle S."/>
        </authorList>
    </citation>
    <scope>NUCLEOTIDE SEQUENCE [LARGE SCALE GENOMIC DNA]</scope>
    <source>
        <strain evidence="3 4">NCTC11165</strain>
    </source>
</reference>
<feature type="compositionally biased region" description="Low complexity" evidence="1">
    <location>
        <begin position="91"/>
        <end position="100"/>
    </location>
</feature>
<evidence type="ECO:0000313" key="3">
    <source>
        <dbReference type="EMBL" id="SPU46168.1"/>
    </source>
</evidence>
<dbReference type="AlphaFoldDB" id="A0A246KQ84"/>